<dbReference type="EMBL" id="FN596003">
    <property type="protein sequence ID" value="CCB56698.1"/>
    <property type="molecule type" value="Genomic_DNA"/>
</dbReference>
<organism evidence="1 2">
    <name type="scientific">Vitis vinifera</name>
    <name type="common">Grape</name>
    <dbReference type="NCBI Taxonomy" id="29760"/>
    <lineage>
        <taxon>Eukaryota</taxon>
        <taxon>Viridiplantae</taxon>
        <taxon>Streptophyta</taxon>
        <taxon>Embryophyta</taxon>
        <taxon>Tracheophyta</taxon>
        <taxon>Spermatophyta</taxon>
        <taxon>Magnoliopsida</taxon>
        <taxon>eudicotyledons</taxon>
        <taxon>Gunneridae</taxon>
        <taxon>Pentapetalae</taxon>
        <taxon>rosids</taxon>
        <taxon>Vitales</taxon>
        <taxon>Vitaceae</taxon>
        <taxon>Viteae</taxon>
        <taxon>Vitis</taxon>
    </lineage>
</organism>
<dbReference type="STRING" id="29760.F6HPU2"/>
<accession>F6HPU2</accession>
<evidence type="ECO:0000313" key="2">
    <source>
        <dbReference type="Proteomes" id="UP000009183"/>
    </source>
</evidence>
<evidence type="ECO:0000313" key="1">
    <source>
        <dbReference type="EMBL" id="CCB56698.1"/>
    </source>
</evidence>
<gene>
    <name evidence="1" type="ordered locus">VIT_13s0156g00410</name>
</gene>
<dbReference type="HOGENOM" id="CLU_2431452_0_0_1"/>
<dbReference type="AlphaFoldDB" id="F6HPU2"/>
<keyword evidence="2" id="KW-1185">Reference proteome</keyword>
<dbReference type="Proteomes" id="UP000009183">
    <property type="component" value="Chromosome 13"/>
</dbReference>
<name>F6HPU2_VITVI</name>
<sequence>MVLYSSHSKNSDQLSAVLMEVVLHQYSISLPFLVIPVTKCSLFCTNQVDHLLKVLTTARNFCIFPVVVKMIIDINVMDPISECGYGSQKKT</sequence>
<reference evidence="2" key="1">
    <citation type="journal article" date="2007" name="Nature">
        <title>The grapevine genome sequence suggests ancestral hexaploidization in major angiosperm phyla.</title>
        <authorList>
            <consortium name="The French-Italian Public Consortium for Grapevine Genome Characterization."/>
            <person name="Jaillon O."/>
            <person name="Aury J.-M."/>
            <person name="Noel B."/>
            <person name="Policriti A."/>
            <person name="Clepet C."/>
            <person name="Casagrande A."/>
            <person name="Choisne N."/>
            <person name="Aubourg S."/>
            <person name="Vitulo N."/>
            <person name="Jubin C."/>
            <person name="Vezzi A."/>
            <person name="Legeai F."/>
            <person name="Hugueney P."/>
            <person name="Dasilva C."/>
            <person name="Horner D."/>
            <person name="Mica E."/>
            <person name="Jublot D."/>
            <person name="Poulain J."/>
            <person name="Bruyere C."/>
            <person name="Billault A."/>
            <person name="Segurens B."/>
            <person name="Gouyvenoux M."/>
            <person name="Ugarte E."/>
            <person name="Cattonaro F."/>
            <person name="Anthouard V."/>
            <person name="Vico V."/>
            <person name="Del Fabbro C."/>
            <person name="Alaux M."/>
            <person name="Di Gaspero G."/>
            <person name="Dumas V."/>
            <person name="Felice N."/>
            <person name="Paillard S."/>
            <person name="Juman I."/>
            <person name="Moroldo M."/>
            <person name="Scalabrin S."/>
            <person name="Canaguier A."/>
            <person name="Le Clainche I."/>
            <person name="Malacrida G."/>
            <person name="Durand E."/>
            <person name="Pesole G."/>
            <person name="Laucou V."/>
            <person name="Chatelet P."/>
            <person name="Merdinoglu D."/>
            <person name="Delledonne M."/>
            <person name="Pezzotti M."/>
            <person name="Lecharny A."/>
            <person name="Scarpelli C."/>
            <person name="Artiguenave F."/>
            <person name="Pe M.E."/>
            <person name="Valle G."/>
            <person name="Morgante M."/>
            <person name="Caboche M."/>
            <person name="Adam-Blondon A.-F."/>
            <person name="Weissenbach J."/>
            <person name="Quetier F."/>
            <person name="Wincker P."/>
        </authorList>
    </citation>
    <scope>NUCLEOTIDE SEQUENCE [LARGE SCALE GENOMIC DNA]</scope>
    <source>
        <strain evidence="2">cv. Pinot noir / PN40024</strain>
    </source>
</reference>
<dbReference type="InParanoid" id="F6HPU2"/>
<proteinExistence type="predicted"/>
<dbReference type="PaxDb" id="29760-VIT_13s0156g00410.t01"/>
<protein>
    <submittedName>
        <fullName evidence="1">Uncharacterized protein</fullName>
    </submittedName>
</protein>